<proteinExistence type="predicted"/>
<feature type="region of interest" description="Disordered" evidence="1">
    <location>
        <begin position="253"/>
        <end position="294"/>
    </location>
</feature>
<feature type="compositionally biased region" description="Acidic residues" evidence="1">
    <location>
        <begin position="196"/>
        <end position="207"/>
    </location>
</feature>
<organism evidence="2 3">
    <name type="scientific">Leptosia nina</name>
    <dbReference type="NCBI Taxonomy" id="320188"/>
    <lineage>
        <taxon>Eukaryota</taxon>
        <taxon>Metazoa</taxon>
        <taxon>Ecdysozoa</taxon>
        <taxon>Arthropoda</taxon>
        <taxon>Hexapoda</taxon>
        <taxon>Insecta</taxon>
        <taxon>Pterygota</taxon>
        <taxon>Neoptera</taxon>
        <taxon>Endopterygota</taxon>
        <taxon>Lepidoptera</taxon>
        <taxon>Glossata</taxon>
        <taxon>Ditrysia</taxon>
        <taxon>Papilionoidea</taxon>
        <taxon>Pieridae</taxon>
        <taxon>Pierinae</taxon>
        <taxon>Leptosia</taxon>
    </lineage>
</organism>
<feature type="region of interest" description="Disordered" evidence="1">
    <location>
        <begin position="527"/>
        <end position="551"/>
    </location>
</feature>
<keyword evidence="3" id="KW-1185">Reference proteome</keyword>
<gene>
    <name evidence="2" type="ORF">LNINA_LOCUS2728</name>
</gene>
<dbReference type="EMBL" id="CAVLEF010000004">
    <property type="protein sequence ID" value="CAK1542881.1"/>
    <property type="molecule type" value="Genomic_DNA"/>
</dbReference>
<comment type="caution">
    <text evidence="2">The sequence shown here is derived from an EMBL/GenBank/DDBJ whole genome shotgun (WGS) entry which is preliminary data.</text>
</comment>
<reference evidence="2 3" key="1">
    <citation type="submission" date="2023-11" db="EMBL/GenBank/DDBJ databases">
        <authorList>
            <person name="Okamura Y."/>
        </authorList>
    </citation>
    <scope>NUCLEOTIDE SEQUENCE [LARGE SCALE GENOMIC DNA]</scope>
</reference>
<dbReference type="AlphaFoldDB" id="A0AAV1J2W8"/>
<name>A0AAV1J2W8_9NEOP</name>
<evidence type="ECO:0000313" key="2">
    <source>
        <dbReference type="EMBL" id="CAK1542881.1"/>
    </source>
</evidence>
<sequence length="607" mass="68906">MKTNNEVTCIVCFLQFCCRDCRWKHEQNAHELLYDCPICRGHRFLCHPENLNPKLIEHLTTHLPLQCRKCNTKYMKMEDLQNLDKCESISELVEVKKEINVDERFDSLYEKLNNDVDNFEAIISVNKSSKTAVITPILRDKHLVDYDSSDTECSAKANNNVPPKTPNINRQKTPHIKRLRTMTPHVKKVLSRQDGTEECDNSADDVYDNSHVDPKTPTPLRNELDAPETDQEITTPTSHLPHVLKLNQIVTTSTPTHSATGGWLLFPDPGNDSPLSEIENADSPSQTKEPSRSEEIRKIKGIIVDSRRLASQDSTEKQVTFQDSTDSSAKVKRVKFADDTIFKEEPKVKRVFRKPKRILTPGPQRRKKFNNNPRFQALLNRFENKVAAIAHTPLSINAGKSQETPVGEHNALARAISFKESPGLENTKDNELFKTCVDPEPNNAIAMFTTNFAASLQTCLASLLRSQDEETEIQFKFSVTKKKVSVQRIADDKDVNMNVIERDANAEKENIWSTITKAVKKVFWSDPASPHSPYTEESSSASKRKFIEITDDESPLNHKRHKFERIRGRPPLRSNLGVAGLKNSYSAENSSLMQQLSSNEDNLNLSF</sequence>
<evidence type="ECO:0008006" key="4">
    <source>
        <dbReference type="Google" id="ProtNLM"/>
    </source>
</evidence>
<feature type="region of interest" description="Disordered" evidence="1">
    <location>
        <begin position="188"/>
        <end position="240"/>
    </location>
</feature>
<evidence type="ECO:0000256" key="1">
    <source>
        <dbReference type="SAM" id="MobiDB-lite"/>
    </source>
</evidence>
<accession>A0AAV1J2W8</accession>
<protein>
    <recommendedName>
        <fullName evidence="4">C2H2-type domain-containing protein</fullName>
    </recommendedName>
</protein>
<evidence type="ECO:0000313" key="3">
    <source>
        <dbReference type="Proteomes" id="UP001497472"/>
    </source>
</evidence>
<dbReference type="Proteomes" id="UP001497472">
    <property type="component" value="Unassembled WGS sequence"/>
</dbReference>